<feature type="compositionally biased region" description="Basic and acidic residues" evidence="1">
    <location>
        <begin position="142"/>
        <end position="152"/>
    </location>
</feature>
<dbReference type="Proteomes" id="UP000006310">
    <property type="component" value="Chromosome 9"/>
</dbReference>
<evidence type="ECO:0000256" key="1">
    <source>
        <dbReference type="SAM" id="MobiDB-lite"/>
    </source>
</evidence>
<dbReference type="GO" id="GO:0043137">
    <property type="term" value="P:DNA replication, removal of RNA primer"/>
    <property type="evidence" value="ECO:0007669"/>
    <property type="project" value="EnsemblFungi"/>
</dbReference>
<gene>
    <name evidence="2" type="primary">KNAG0I00360</name>
    <name evidence="2" type="ordered locus">KNAG_0I00360</name>
</gene>
<evidence type="ECO:0000313" key="2">
    <source>
        <dbReference type="EMBL" id="CCK71827.1"/>
    </source>
</evidence>
<feature type="compositionally biased region" description="Low complexity" evidence="1">
    <location>
        <begin position="280"/>
        <end position="293"/>
    </location>
</feature>
<dbReference type="KEGG" id="kng:KNAG_0I00360"/>
<feature type="region of interest" description="Disordered" evidence="1">
    <location>
        <begin position="124"/>
        <end position="261"/>
    </location>
</feature>
<reference evidence="3" key="2">
    <citation type="submission" date="2012-08" db="EMBL/GenBank/DDBJ databases">
        <title>Genome sequence of Kazachstania naganishii.</title>
        <authorList>
            <person name="Gordon J.L."/>
            <person name="Armisen D."/>
            <person name="Proux-Wera E."/>
            <person name="OhEigeartaigh S.S."/>
            <person name="Byrne K.P."/>
            <person name="Wolfe K.H."/>
        </authorList>
    </citation>
    <scope>NUCLEOTIDE SEQUENCE [LARGE SCALE GENOMIC DNA]</scope>
    <source>
        <strain evidence="3">ATCC MYA-139 / BCRC 22969 / CBS 8797 / CCRC 22969 / KCTC 17520 / NBRC 10181 / NCYC 3082</strain>
    </source>
</reference>
<name>J7S244_HUIN7</name>
<dbReference type="GO" id="GO:0000510">
    <property type="term" value="F:H3-H4 histone complex chaperone activity"/>
    <property type="evidence" value="ECO:0007669"/>
    <property type="project" value="EnsemblFungi"/>
</dbReference>
<dbReference type="STRING" id="1071383.J7S244"/>
<evidence type="ECO:0000313" key="3">
    <source>
        <dbReference type="Proteomes" id="UP000006310"/>
    </source>
</evidence>
<dbReference type="GO" id="GO:0006277">
    <property type="term" value="P:DNA amplification"/>
    <property type="evidence" value="ECO:0007669"/>
    <property type="project" value="EnsemblFungi"/>
</dbReference>
<feature type="compositionally biased region" description="Acidic residues" evidence="1">
    <location>
        <begin position="237"/>
        <end position="248"/>
    </location>
</feature>
<dbReference type="RefSeq" id="XP_022466072.1">
    <property type="nucleotide sequence ID" value="XM_022609703.1"/>
</dbReference>
<reference evidence="2 3" key="1">
    <citation type="journal article" date="2011" name="Proc. Natl. Acad. Sci. U.S.A.">
        <title>Evolutionary erosion of yeast sex chromosomes by mating-type switching accidents.</title>
        <authorList>
            <person name="Gordon J.L."/>
            <person name="Armisen D."/>
            <person name="Proux-Wera E."/>
            <person name="Oheigeartaigh S.S."/>
            <person name="Byrne K.P."/>
            <person name="Wolfe K.H."/>
        </authorList>
    </citation>
    <scope>NUCLEOTIDE SEQUENCE [LARGE SCALE GENOMIC DNA]</scope>
    <source>
        <strain evidence="3">ATCC MYA-139 / BCRC 22969 / CBS 8797 / CCRC 22969 / KCTC 17520 / NBRC 10181 / NCYC 3082</strain>
    </source>
</reference>
<dbReference type="GO" id="GO:0016035">
    <property type="term" value="C:zeta DNA polymerase complex"/>
    <property type="evidence" value="ECO:0007669"/>
    <property type="project" value="EnsemblFungi"/>
</dbReference>
<dbReference type="GO" id="GO:0000727">
    <property type="term" value="P:double-strand break repair via break-induced replication"/>
    <property type="evidence" value="ECO:0007669"/>
    <property type="project" value="EnsemblFungi"/>
</dbReference>
<dbReference type="GO" id="GO:0006278">
    <property type="term" value="P:RNA-templated DNA biosynthetic process"/>
    <property type="evidence" value="ECO:0007669"/>
    <property type="project" value="EnsemblFungi"/>
</dbReference>
<dbReference type="EMBL" id="HE978322">
    <property type="protein sequence ID" value="CCK71827.1"/>
    <property type="molecule type" value="Genomic_DNA"/>
</dbReference>
<evidence type="ECO:0008006" key="4">
    <source>
        <dbReference type="Google" id="ProtNLM"/>
    </source>
</evidence>
<dbReference type="eggNOG" id="ENOG502QW2D">
    <property type="taxonomic scope" value="Eukaryota"/>
</dbReference>
<feature type="region of interest" description="Disordered" evidence="1">
    <location>
        <begin position="280"/>
        <end position="347"/>
    </location>
</feature>
<dbReference type="GO" id="GO:0003887">
    <property type="term" value="F:DNA-directed DNA polymerase activity"/>
    <property type="evidence" value="ECO:0007669"/>
    <property type="project" value="EnsemblFungi"/>
</dbReference>
<accession>J7S244</accession>
<dbReference type="OrthoDB" id="4036325at2759"/>
<proteinExistence type="predicted"/>
<dbReference type="GO" id="GO:0042276">
    <property type="term" value="P:error-prone translesion synthesis"/>
    <property type="evidence" value="ECO:0007669"/>
    <property type="project" value="EnsemblFungi"/>
</dbReference>
<dbReference type="OMA" id="DCFIYAF"/>
<sequence>MDTAVIDFINDRLLTQVKPLVFTELIARFAVGPSAAKKLMYKYYTEVTTVKYNCIIVCCYSDNTIKVIRDLALVEADNGDDAQLTDCFIYALNPMDQFTPVNLALAPEAVSTAIVTPYTLVRGEPAPAKQDDTQGSTVPRAKTVEDHRDPVPETRAPQRSSTVPAAAEPALQKPKTMGLRSTELLAKMKRMREDKESVRQEELSKRRKEERESREKRVQSDPTRKAQIQQLNKLFTEDDDDDDVEEQQQEPLKKENTPVTINEAELEELLDTTADDSLLEVNAPKTQPQPQKQETYVDEDGYKVTTRAPQAPAKVSRPVKRSVAPPARAPVKRQTKQGSIESFFKRK</sequence>
<feature type="compositionally biased region" description="Basic and acidic residues" evidence="1">
    <location>
        <begin position="191"/>
        <end position="224"/>
    </location>
</feature>
<protein>
    <recommendedName>
        <fullName evidence="4">DNA polymerase delta subunit 3</fullName>
    </recommendedName>
</protein>
<keyword evidence="3" id="KW-1185">Reference proteome</keyword>
<dbReference type="GO" id="GO:0043625">
    <property type="term" value="C:delta DNA polymerase complex"/>
    <property type="evidence" value="ECO:0007669"/>
    <property type="project" value="EnsemblFungi"/>
</dbReference>
<dbReference type="GeneID" id="34527570"/>
<organism evidence="2 3">
    <name type="scientific">Huiozyma naganishii (strain ATCC MYA-139 / BCRC 22969 / CBS 8797 / KCTC 17520 / NBRC 10181 / NCYC 3082 / Yp74L-3)</name>
    <name type="common">Yeast</name>
    <name type="synonym">Kazachstania naganishii</name>
    <dbReference type="NCBI Taxonomy" id="1071383"/>
    <lineage>
        <taxon>Eukaryota</taxon>
        <taxon>Fungi</taxon>
        <taxon>Dikarya</taxon>
        <taxon>Ascomycota</taxon>
        <taxon>Saccharomycotina</taxon>
        <taxon>Saccharomycetes</taxon>
        <taxon>Saccharomycetales</taxon>
        <taxon>Saccharomycetaceae</taxon>
        <taxon>Huiozyma</taxon>
    </lineage>
</organism>
<dbReference type="HOGENOM" id="CLU_794694_0_0_1"/>
<dbReference type="AlphaFoldDB" id="J7S244"/>